<proteinExistence type="predicted"/>
<accession>A0A1D1UMF7</accession>
<dbReference type="EMBL" id="BDGG01000001">
    <property type="protein sequence ID" value="GAU88447.1"/>
    <property type="molecule type" value="Genomic_DNA"/>
</dbReference>
<name>A0A1D1UMF7_RAMVA</name>
<organism evidence="1 2">
    <name type="scientific">Ramazzottius varieornatus</name>
    <name type="common">Water bear</name>
    <name type="synonym">Tardigrade</name>
    <dbReference type="NCBI Taxonomy" id="947166"/>
    <lineage>
        <taxon>Eukaryota</taxon>
        <taxon>Metazoa</taxon>
        <taxon>Ecdysozoa</taxon>
        <taxon>Tardigrada</taxon>
        <taxon>Eutardigrada</taxon>
        <taxon>Parachela</taxon>
        <taxon>Hypsibioidea</taxon>
        <taxon>Ramazzottiidae</taxon>
        <taxon>Ramazzottius</taxon>
    </lineage>
</organism>
<dbReference type="AlphaFoldDB" id="A0A1D1UMF7"/>
<protein>
    <submittedName>
        <fullName evidence="1">Uncharacterized protein</fullName>
    </submittedName>
</protein>
<evidence type="ECO:0000313" key="2">
    <source>
        <dbReference type="Proteomes" id="UP000186922"/>
    </source>
</evidence>
<dbReference type="Proteomes" id="UP000186922">
    <property type="component" value="Unassembled WGS sequence"/>
</dbReference>
<comment type="caution">
    <text evidence="1">The sequence shown here is derived from an EMBL/GenBank/DDBJ whole genome shotgun (WGS) entry which is preliminary data.</text>
</comment>
<reference evidence="1 2" key="1">
    <citation type="journal article" date="2016" name="Nat. Commun.">
        <title>Extremotolerant tardigrade genome and improved radiotolerance of human cultured cells by tardigrade-unique protein.</title>
        <authorList>
            <person name="Hashimoto T."/>
            <person name="Horikawa D.D."/>
            <person name="Saito Y."/>
            <person name="Kuwahara H."/>
            <person name="Kozuka-Hata H."/>
            <person name="Shin-I T."/>
            <person name="Minakuchi Y."/>
            <person name="Ohishi K."/>
            <person name="Motoyama A."/>
            <person name="Aizu T."/>
            <person name="Enomoto A."/>
            <person name="Kondo K."/>
            <person name="Tanaka S."/>
            <person name="Hara Y."/>
            <person name="Koshikawa S."/>
            <person name="Sagara H."/>
            <person name="Miura T."/>
            <person name="Yokobori S."/>
            <person name="Miyagawa K."/>
            <person name="Suzuki Y."/>
            <person name="Kubo T."/>
            <person name="Oyama M."/>
            <person name="Kohara Y."/>
            <person name="Fujiyama A."/>
            <person name="Arakawa K."/>
            <person name="Katayama T."/>
            <person name="Toyoda A."/>
            <person name="Kunieda T."/>
        </authorList>
    </citation>
    <scope>NUCLEOTIDE SEQUENCE [LARGE SCALE GENOMIC DNA]</scope>
    <source>
        <strain evidence="1 2">YOKOZUNA-1</strain>
    </source>
</reference>
<gene>
    <name evidence="1" type="primary">RvY_01144-1</name>
    <name evidence="1" type="synonym">RvY_01144.1</name>
    <name evidence="1" type="ORF">RvY_01144</name>
</gene>
<sequence length="74" mass="8650">METSVFGGLKQFMVPVNSKNHKYSGFSNRGDEEIRYCRVRFKAKEVDGEEDVKIDAVSRRGTFRNSRRRRETCS</sequence>
<evidence type="ECO:0000313" key="1">
    <source>
        <dbReference type="EMBL" id="GAU88447.1"/>
    </source>
</evidence>
<keyword evidence="2" id="KW-1185">Reference proteome</keyword>